<keyword evidence="2" id="KW-1185">Reference proteome</keyword>
<evidence type="ECO:0008006" key="3">
    <source>
        <dbReference type="Google" id="ProtNLM"/>
    </source>
</evidence>
<dbReference type="Pfam" id="PF04827">
    <property type="entry name" value="Plant_tran"/>
    <property type="match status" value="1"/>
</dbReference>
<sequence>MCLVIRQRLRASAALRPTWAGCTAGRKVVHRDRPSGHAQIMHDYFSRTPVYSDEVFQRRFRIPRGVISNLIKRCEASNLLAPKFDALGVVGNSREQKLTAALRTLAFGTASDATDEYCRFGASTAMCVMKKFCRAVIDGFSSQFLRPPSAPELIEICRLNSLRGFPGMYGSLDCTHWEWRACPKAYAGQFKGRYKKPSVVIEAVATYEYGTYFPEYQEPAMTSRFWNARHFFKMF</sequence>
<proteinExistence type="predicted"/>
<dbReference type="AlphaFoldDB" id="A0AAV2YGF1"/>
<accession>A0AAV2YGF1</accession>
<dbReference type="PANTHER" id="PTHR47150:SF5">
    <property type="entry name" value="OS07G0546750 PROTEIN"/>
    <property type="match status" value="1"/>
</dbReference>
<reference evidence="1" key="2">
    <citation type="journal article" date="2023" name="Microbiol Resour">
        <title>Decontamination and Annotation of the Draft Genome Sequence of the Oomycete Lagenidium giganteum ARSEF 373.</title>
        <authorList>
            <person name="Morgan W.R."/>
            <person name="Tartar A."/>
        </authorList>
    </citation>
    <scope>NUCLEOTIDE SEQUENCE</scope>
    <source>
        <strain evidence="1">ARSEF 373</strain>
    </source>
</reference>
<dbReference type="PANTHER" id="PTHR47150">
    <property type="entry name" value="OS12G0169200 PROTEIN"/>
    <property type="match status" value="1"/>
</dbReference>
<protein>
    <recommendedName>
        <fullName evidence="3">Nuclease HARBI1</fullName>
    </recommendedName>
</protein>
<dbReference type="EMBL" id="DAKRPA010000294">
    <property type="protein sequence ID" value="DAZ93752.1"/>
    <property type="molecule type" value="Genomic_DNA"/>
</dbReference>
<gene>
    <name evidence="1" type="ORF">N0F65_000595</name>
</gene>
<evidence type="ECO:0000313" key="1">
    <source>
        <dbReference type="EMBL" id="DAZ93752.1"/>
    </source>
</evidence>
<evidence type="ECO:0000313" key="2">
    <source>
        <dbReference type="Proteomes" id="UP001146120"/>
    </source>
</evidence>
<reference evidence="1" key="1">
    <citation type="submission" date="2022-11" db="EMBL/GenBank/DDBJ databases">
        <authorList>
            <person name="Morgan W.R."/>
            <person name="Tartar A."/>
        </authorList>
    </citation>
    <scope>NUCLEOTIDE SEQUENCE</scope>
    <source>
        <strain evidence="1">ARSEF 373</strain>
    </source>
</reference>
<organism evidence="1 2">
    <name type="scientific">Lagenidium giganteum</name>
    <dbReference type="NCBI Taxonomy" id="4803"/>
    <lineage>
        <taxon>Eukaryota</taxon>
        <taxon>Sar</taxon>
        <taxon>Stramenopiles</taxon>
        <taxon>Oomycota</taxon>
        <taxon>Peronosporomycetes</taxon>
        <taxon>Pythiales</taxon>
        <taxon>Pythiaceae</taxon>
    </lineage>
</organism>
<comment type="caution">
    <text evidence="1">The sequence shown here is derived from an EMBL/GenBank/DDBJ whole genome shotgun (WGS) entry which is preliminary data.</text>
</comment>
<dbReference type="InterPro" id="IPR006912">
    <property type="entry name" value="Harbinger_derived_prot"/>
</dbReference>
<dbReference type="Proteomes" id="UP001146120">
    <property type="component" value="Unassembled WGS sequence"/>
</dbReference>
<name>A0AAV2YGF1_9STRA</name>